<keyword evidence="1" id="KW-0995">Kinetochore</keyword>
<sequence length="197" mass="22171">MARPNEMFASEVQVMKALFQDFSKRNDIDAVAAVDQDVQDIGVTCSAREADIRQIIKELSKEVQELEAKAAYPNREGQHLDRVVQLKRAIDIAKGLAEEMSSETRSTEERYQQLGSELKAAMAAAETAAVNCDSAIKMNMHLVSLYAHISNIVWREDLPELVKGNVSDCKKVDIRSFEFDPRTTSKFDICNGLWELM</sequence>
<comment type="caution">
    <text evidence="2">The sequence shown here is derived from an EMBL/GenBank/DDBJ whole genome shotgun (WGS) entry which is preliminary data.</text>
</comment>
<proteinExistence type="inferred from homology"/>
<comment type="function">
    <text evidence="1">Acts as a component of the essential kinetochore-associated NDC80 complex, which is required for chromosome segregation and spindle checkpoint activity.</text>
</comment>
<dbReference type="GO" id="GO:0051301">
    <property type="term" value="P:cell division"/>
    <property type="evidence" value="ECO:0007669"/>
    <property type="project" value="UniProtKB-UniRule"/>
</dbReference>
<gene>
    <name evidence="2" type="ORF">Agub_g4843</name>
</gene>
<dbReference type="AlphaFoldDB" id="A0AAD3HK35"/>
<dbReference type="EMBL" id="BMAR01000006">
    <property type="protein sequence ID" value="GFR43732.1"/>
    <property type="molecule type" value="Genomic_DNA"/>
</dbReference>
<comment type="similarity">
    <text evidence="1">Belongs to the SPC24 family.</text>
</comment>
<evidence type="ECO:0000313" key="2">
    <source>
        <dbReference type="EMBL" id="GFR43732.1"/>
    </source>
</evidence>
<keyword evidence="1" id="KW-0498">Mitosis</keyword>
<dbReference type="InterPro" id="IPR013252">
    <property type="entry name" value="Ndc80_Spc24"/>
</dbReference>
<keyword evidence="1" id="KW-0132">Cell division</keyword>
<comment type="subcellular location">
    <subcellularLocation>
        <location evidence="1">Nucleus</location>
    </subcellularLocation>
    <subcellularLocation>
        <location evidence="1">Chromosome</location>
        <location evidence="1">Centromere</location>
        <location evidence="1">Kinetochore</location>
    </subcellularLocation>
</comment>
<keyword evidence="1" id="KW-0158">Chromosome</keyword>
<dbReference type="GO" id="GO:0000776">
    <property type="term" value="C:kinetochore"/>
    <property type="evidence" value="ECO:0007669"/>
    <property type="project" value="UniProtKB-KW"/>
</dbReference>
<evidence type="ECO:0000313" key="3">
    <source>
        <dbReference type="Proteomes" id="UP001054857"/>
    </source>
</evidence>
<evidence type="ECO:0000256" key="1">
    <source>
        <dbReference type="RuleBase" id="RU368011"/>
    </source>
</evidence>
<protein>
    <recommendedName>
        <fullName evidence="1">Kinetochore protein Spc24</fullName>
    </recommendedName>
</protein>
<comment type="subunit">
    <text evidence="1">Component of the NDC80 complex.</text>
</comment>
<organism evidence="2 3">
    <name type="scientific">Astrephomene gubernaculifera</name>
    <dbReference type="NCBI Taxonomy" id="47775"/>
    <lineage>
        <taxon>Eukaryota</taxon>
        <taxon>Viridiplantae</taxon>
        <taxon>Chlorophyta</taxon>
        <taxon>core chlorophytes</taxon>
        <taxon>Chlorophyceae</taxon>
        <taxon>CS clade</taxon>
        <taxon>Chlamydomonadales</taxon>
        <taxon>Astrephomenaceae</taxon>
        <taxon>Astrephomene</taxon>
    </lineage>
</organism>
<keyword evidence="1" id="KW-0137">Centromere</keyword>
<accession>A0AAD3HK35</accession>
<keyword evidence="1" id="KW-0539">Nucleus</keyword>
<reference evidence="2 3" key="1">
    <citation type="journal article" date="2021" name="Sci. Rep.">
        <title>Genome sequencing of the multicellular alga Astrephomene provides insights into convergent evolution of germ-soma differentiation.</title>
        <authorList>
            <person name="Yamashita S."/>
            <person name="Yamamoto K."/>
            <person name="Matsuzaki R."/>
            <person name="Suzuki S."/>
            <person name="Yamaguchi H."/>
            <person name="Hirooka S."/>
            <person name="Minakuchi Y."/>
            <person name="Miyagishima S."/>
            <person name="Kawachi M."/>
            <person name="Toyoda A."/>
            <person name="Nozaki H."/>
        </authorList>
    </citation>
    <scope>NUCLEOTIDE SEQUENCE [LARGE SCALE GENOMIC DNA]</scope>
    <source>
        <strain evidence="2 3">NIES-4017</strain>
    </source>
</reference>
<keyword evidence="1" id="KW-0131">Cell cycle</keyword>
<name>A0AAD3HK35_9CHLO</name>
<dbReference type="GO" id="GO:0005634">
    <property type="term" value="C:nucleus"/>
    <property type="evidence" value="ECO:0007669"/>
    <property type="project" value="UniProtKB-SubCell"/>
</dbReference>
<dbReference type="Gene3D" id="3.30.160.570">
    <property type="entry name" value="Ncd80 complex, Spc24 subunit"/>
    <property type="match status" value="1"/>
</dbReference>
<keyword evidence="3" id="KW-1185">Reference proteome</keyword>
<dbReference type="Proteomes" id="UP001054857">
    <property type="component" value="Unassembled WGS sequence"/>
</dbReference>
<dbReference type="Pfam" id="PF08286">
    <property type="entry name" value="Spc24"/>
    <property type="match status" value="1"/>
</dbReference>